<accession>G4QDR7</accession>
<keyword evidence="6" id="KW-1185">Reference proteome</keyword>
<feature type="domain" description="GGDEF" evidence="4">
    <location>
        <begin position="357"/>
        <end position="494"/>
    </location>
</feature>
<dbReference type="NCBIfam" id="TIGR00254">
    <property type="entry name" value="GGDEF"/>
    <property type="match status" value="1"/>
</dbReference>
<name>G4QDR7_GLANF</name>
<evidence type="ECO:0000259" key="2">
    <source>
        <dbReference type="PROSITE" id="PS50113"/>
    </source>
</evidence>
<feature type="domain" description="PAS" evidence="1">
    <location>
        <begin position="198"/>
        <end position="268"/>
    </location>
</feature>
<dbReference type="InterPro" id="IPR000700">
    <property type="entry name" value="PAS-assoc_C"/>
</dbReference>
<dbReference type="Pfam" id="PF00563">
    <property type="entry name" value="EAL"/>
    <property type="match status" value="1"/>
</dbReference>
<dbReference type="SUPFAM" id="SSF55073">
    <property type="entry name" value="Nucleotide cyclase"/>
    <property type="match status" value="1"/>
</dbReference>
<dbReference type="CDD" id="cd00130">
    <property type="entry name" value="PAS"/>
    <property type="match status" value="1"/>
</dbReference>
<dbReference type="PROSITE" id="PS50113">
    <property type="entry name" value="PAC"/>
    <property type="match status" value="1"/>
</dbReference>
<dbReference type="eggNOG" id="COG5001">
    <property type="taxonomic scope" value="Bacteria"/>
</dbReference>
<dbReference type="AlphaFoldDB" id="G4QDR7"/>
<dbReference type="PROSITE" id="PS50112">
    <property type="entry name" value="PAS"/>
    <property type="match status" value="1"/>
</dbReference>
<dbReference type="SMART" id="SM00267">
    <property type="entry name" value="GGDEF"/>
    <property type="match status" value="1"/>
</dbReference>
<dbReference type="Gene3D" id="3.30.70.270">
    <property type="match status" value="1"/>
</dbReference>
<dbReference type="RefSeq" id="WP_014109968.1">
    <property type="nucleotide sequence ID" value="NC_016041.1"/>
</dbReference>
<dbReference type="EMBL" id="CP003060">
    <property type="protein sequence ID" value="AEP31096.1"/>
    <property type="molecule type" value="Genomic_DNA"/>
</dbReference>
<dbReference type="Proteomes" id="UP000009282">
    <property type="component" value="Chromosome"/>
</dbReference>
<dbReference type="PROSITE" id="PS50887">
    <property type="entry name" value="GGDEF"/>
    <property type="match status" value="1"/>
</dbReference>
<dbReference type="PANTHER" id="PTHR44757:SF2">
    <property type="entry name" value="BIOFILM ARCHITECTURE MAINTENANCE PROTEIN MBAA"/>
    <property type="match status" value="1"/>
</dbReference>
<dbReference type="PROSITE" id="PS50883">
    <property type="entry name" value="EAL"/>
    <property type="match status" value="1"/>
</dbReference>
<dbReference type="SUPFAM" id="SSF55785">
    <property type="entry name" value="PYP-like sensor domain (PAS domain)"/>
    <property type="match status" value="1"/>
</dbReference>
<dbReference type="HOGENOM" id="CLU_000445_70_34_6"/>
<evidence type="ECO:0000313" key="5">
    <source>
        <dbReference type="EMBL" id="AEP31096.1"/>
    </source>
</evidence>
<dbReference type="SUPFAM" id="SSF141868">
    <property type="entry name" value="EAL domain-like"/>
    <property type="match status" value="1"/>
</dbReference>
<dbReference type="InterPro" id="IPR001633">
    <property type="entry name" value="EAL_dom"/>
</dbReference>
<protein>
    <submittedName>
        <fullName evidence="5">Uncharacterized protein</fullName>
    </submittedName>
</protein>
<dbReference type="CDD" id="cd01948">
    <property type="entry name" value="EAL"/>
    <property type="match status" value="1"/>
</dbReference>
<organism evidence="5 6">
    <name type="scientific">Glaciecola nitratireducens (strain JCM 12485 / KCTC 12276 / FR1064)</name>
    <dbReference type="NCBI Taxonomy" id="1085623"/>
    <lineage>
        <taxon>Bacteria</taxon>
        <taxon>Pseudomonadati</taxon>
        <taxon>Pseudomonadota</taxon>
        <taxon>Gammaproteobacteria</taxon>
        <taxon>Alteromonadales</taxon>
        <taxon>Alteromonadaceae</taxon>
        <taxon>Brumicola</taxon>
    </lineage>
</organism>
<feature type="domain" description="PAC" evidence="2">
    <location>
        <begin position="266"/>
        <end position="325"/>
    </location>
</feature>
<evidence type="ECO:0000259" key="1">
    <source>
        <dbReference type="PROSITE" id="PS50112"/>
    </source>
</evidence>
<dbReference type="InterPro" id="IPR035919">
    <property type="entry name" value="EAL_sf"/>
</dbReference>
<sequence length="764" mass="85789">MTNTTVDDINISMDVNQLNKLLFDEKNVLANILQSKTSVIALSELCKLVDSHLSISAVECSLFDIENEVLVTAKTKITDKSVVSTYHKFTESVINQISPLNLQTPLRPILKSVESFFDCFDDKKAGNKTSSKQIWSMPIKSTANQSIGLLSVFVSTNEQLLDSDLDLISFLANLMGSVLFKISQHGQTGQLIEQLEASNQKFRAFTEVMPDLALIIDENGCYEDVHGSPNNLLYVSAIEIVGKSVSDLFPEAEAQRILSVIRRAISTNEIQVYEYSFENDGSPATFEGRVTPIGDDKTLESETRRVLWVARDVTVEKSTAQKIKQLAYFDPLTHLPNRRMFNERLKVVVDSKALVHEYGAILFLDLDQFKRINDSLGHAAGDQLLVDVSTRLQLALRKSDILARIGGDEFVILLEQLGKSEEEAQKEISIVANKVQETLSHKFEIEELAFQVSCSIGICLIDGETSADSILKYADTAMYSSKLTGGNSYSYFDPKQQTLLDRQLSFESEIVRAIEKREFCAFFQPQLNGQGEITGAEALIRWKHPDKGLIPPYEFIPVAEQYGLIQALQDIVLEDICELLEILNELQLINEDFKLSINISHSQFKSSNFRSSLLNTISQFKVSSKQINLEITESMLSHDMNNTVKQMTEIESEGFSFSIDDFGTGYSSLSYLYAYPVNELKIDKSFVDRMLDKSGLSIVETIINLAKNLGMQVVAEGVENENQVMLLRERNIDIFQGFFFSKPLPLADYLVWHRGQVTALTLSQ</sequence>
<dbReference type="PANTHER" id="PTHR44757">
    <property type="entry name" value="DIGUANYLATE CYCLASE DGCP"/>
    <property type="match status" value="1"/>
</dbReference>
<dbReference type="Pfam" id="PF08448">
    <property type="entry name" value="PAS_4"/>
    <property type="match status" value="1"/>
</dbReference>
<reference evidence="5 6" key="1">
    <citation type="journal article" date="2011" name="J. Bacteriol.">
        <title>Complete genome sequence of seawater bacterium Glaciecola nitratireducens FR1064T.</title>
        <authorList>
            <person name="Bian F."/>
            <person name="Qin Q.L."/>
            <person name="Xie B.B."/>
            <person name="Shu Y.L."/>
            <person name="Zhang X.Y."/>
            <person name="Yu Y."/>
            <person name="Chen B."/>
            <person name="Chen X.L."/>
            <person name="Zhou B.C."/>
            <person name="Zhang Y.Z."/>
        </authorList>
    </citation>
    <scope>NUCLEOTIDE SEQUENCE [LARGE SCALE GENOMIC DNA]</scope>
    <source>
        <strain evidence="6">JCM 12485 / KCTC 12276 / FR1064</strain>
    </source>
</reference>
<dbReference type="NCBIfam" id="TIGR00229">
    <property type="entry name" value="sensory_box"/>
    <property type="match status" value="1"/>
</dbReference>
<dbReference type="InterPro" id="IPR000014">
    <property type="entry name" value="PAS"/>
</dbReference>
<gene>
    <name evidence="5" type="ordered locus">GNIT_3000</name>
</gene>
<feature type="domain" description="EAL" evidence="3">
    <location>
        <begin position="503"/>
        <end position="757"/>
    </location>
</feature>
<dbReference type="KEGG" id="gni:GNIT_3000"/>
<evidence type="ECO:0000259" key="4">
    <source>
        <dbReference type="PROSITE" id="PS50887"/>
    </source>
</evidence>
<dbReference type="Gene3D" id="3.20.20.450">
    <property type="entry name" value="EAL domain"/>
    <property type="match status" value="1"/>
</dbReference>
<dbReference type="Pfam" id="PF00990">
    <property type="entry name" value="GGDEF"/>
    <property type="match status" value="1"/>
</dbReference>
<dbReference type="InterPro" id="IPR052155">
    <property type="entry name" value="Biofilm_reg_signaling"/>
</dbReference>
<dbReference type="InterPro" id="IPR035965">
    <property type="entry name" value="PAS-like_dom_sf"/>
</dbReference>
<dbReference type="OrthoDB" id="6597954at2"/>
<dbReference type="STRING" id="1085623.GNIT_3000"/>
<dbReference type="Gene3D" id="3.30.450.20">
    <property type="entry name" value="PAS domain"/>
    <property type="match status" value="1"/>
</dbReference>
<dbReference type="CDD" id="cd01949">
    <property type="entry name" value="GGDEF"/>
    <property type="match status" value="1"/>
</dbReference>
<dbReference type="SMART" id="SM00052">
    <property type="entry name" value="EAL"/>
    <property type="match status" value="1"/>
</dbReference>
<dbReference type="InterPro" id="IPR000160">
    <property type="entry name" value="GGDEF_dom"/>
</dbReference>
<proteinExistence type="predicted"/>
<dbReference type="InterPro" id="IPR043128">
    <property type="entry name" value="Rev_trsase/Diguanyl_cyclase"/>
</dbReference>
<dbReference type="InterPro" id="IPR029787">
    <property type="entry name" value="Nucleotide_cyclase"/>
</dbReference>
<evidence type="ECO:0000259" key="3">
    <source>
        <dbReference type="PROSITE" id="PS50883"/>
    </source>
</evidence>
<evidence type="ECO:0000313" key="6">
    <source>
        <dbReference type="Proteomes" id="UP000009282"/>
    </source>
</evidence>
<dbReference type="InterPro" id="IPR013656">
    <property type="entry name" value="PAS_4"/>
</dbReference>